<dbReference type="Proteomes" id="UP001596496">
    <property type="component" value="Unassembled WGS sequence"/>
</dbReference>
<evidence type="ECO:0000259" key="5">
    <source>
        <dbReference type="PROSITE" id="PS50977"/>
    </source>
</evidence>
<keyword evidence="1" id="KW-0805">Transcription regulation</keyword>
<dbReference type="PANTHER" id="PTHR30055">
    <property type="entry name" value="HTH-TYPE TRANSCRIPTIONAL REGULATOR RUTR"/>
    <property type="match status" value="1"/>
</dbReference>
<dbReference type="InterPro" id="IPR036271">
    <property type="entry name" value="Tet_transcr_reg_TetR-rel_C_sf"/>
</dbReference>
<comment type="caution">
    <text evidence="6">The sequence shown here is derived from an EMBL/GenBank/DDBJ whole genome shotgun (WGS) entry which is preliminary data.</text>
</comment>
<dbReference type="InterPro" id="IPR001647">
    <property type="entry name" value="HTH_TetR"/>
</dbReference>
<dbReference type="Gene3D" id="1.10.357.10">
    <property type="entry name" value="Tetracycline Repressor, domain 2"/>
    <property type="match status" value="1"/>
</dbReference>
<name>A0ABW2PBF7_9ACTN</name>
<evidence type="ECO:0000256" key="3">
    <source>
        <dbReference type="ARBA" id="ARBA00023163"/>
    </source>
</evidence>
<evidence type="ECO:0000256" key="1">
    <source>
        <dbReference type="ARBA" id="ARBA00023015"/>
    </source>
</evidence>
<dbReference type="PROSITE" id="PS50977">
    <property type="entry name" value="HTH_TETR_2"/>
    <property type="match status" value="1"/>
</dbReference>
<dbReference type="PANTHER" id="PTHR30055:SF234">
    <property type="entry name" value="HTH-TYPE TRANSCRIPTIONAL REGULATOR BETI"/>
    <property type="match status" value="1"/>
</dbReference>
<sequence>MTEGQTAERIAAAARAILVERGADAVSMRRVAEAAGITPMAIYRHYPNRDALLRAVAETSLRDLARHWGGRSRGDDWDGRMFGLLDDFLDFALGTPHLYTFLMTEERDQARRFPEDYRSGDAPPFSQIVRGIEEGMRLGILRPDDPLEVALALTAQTQGLVQLYLGRRIGMSEEDFRSLCERSARRMLNGLTS</sequence>
<dbReference type="Pfam" id="PF00440">
    <property type="entry name" value="TetR_N"/>
    <property type="match status" value="1"/>
</dbReference>
<keyword evidence="2 4" id="KW-0238">DNA-binding</keyword>
<keyword evidence="3" id="KW-0804">Transcription</keyword>
<dbReference type="RefSeq" id="WP_380829467.1">
    <property type="nucleotide sequence ID" value="NZ_JBHTCG010000019.1"/>
</dbReference>
<dbReference type="InterPro" id="IPR050109">
    <property type="entry name" value="HTH-type_TetR-like_transc_reg"/>
</dbReference>
<reference evidence="7" key="1">
    <citation type="journal article" date="2019" name="Int. J. Syst. Evol. Microbiol.">
        <title>The Global Catalogue of Microorganisms (GCM) 10K type strain sequencing project: providing services to taxonomists for standard genome sequencing and annotation.</title>
        <authorList>
            <consortium name="The Broad Institute Genomics Platform"/>
            <consortium name="The Broad Institute Genome Sequencing Center for Infectious Disease"/>
            <person name="Wu L."/>
            <person name="Ma J."/>
        </authorList>
    </citation>
    <scope>NUCLEOTIDE SEQUENCE [LARGE SCALE GENOMIC DNA]</scope>
    <source>
        <strain evidence="7">CECT 7649</strain>
    </source>
</reference>
<protein>
    <submittedName>
        <fullName evidence="6">TetR/AcrR family transcriptional regulator</fullName>
    </submittedName>
</protein>
<organism evidence="6 7">
    <name type="scientific">Sphaerisporangium rhizosphaerae</name>
    <dbReference type="NCBI Taxonomy" id="2269375"/>
    <lineage>
        <taxon>Bacteria</taxon>
        <taxon>Bacillati</taxon>
        <taxon>Actinomycetota</taxon>
        <taxon>Actinomycetes</taxon>
        <taxon>Streptosporangiales</taxon>
        <taxon>Streptosporangiaceae</taxon>
        <taxon>Sphaerisporangium</taxon>
    </lineage>
</organism>
<dbReference type="InterPro" id="IPR025996">
    <property type="entry name" value="MT1864/Rv1816-like_C"/>
</dbReference>
<feature type="DNA-binding region" description="H-T-H motif" evidence="4">
    <location>
        <begin position="27"/>
        <end position="46"/>
    </location>
</feature>
<dbReference type="SUPFAM" id="SSF48498">
    <property type="entry name" value="Tetracyclin repressor-like, C-terminal domain"/>
    <property type="match status" value="1"/>
</dbReference>
<evidence type="ECO:0000313" key="6">
    <source>
        <dbReference type="EMBL" id="MFC7385550.1"/>
    </source>
</evidence>
<feature type="domain" description="HTH tetR-type" evidence="5">
    <location>
        <begin position="4"/>
        <end position="64"/>
    </location>
</feature>
<dbReference type="Pfam" id="PF13305">
    <property type="entry name" value="TetR_C_33"/>
    <property type="match status" value="1"/>
</dbReference>
<proteinExistence type="predicted"/>
<evidence type="ECO:0000256" key="2">
    <source>
        <dbReference type="ARBA" id="ARBA00023125"/>
    </source>
</evidence>
<evidence type="ECO:0000313" key="7">
    <source>
        <dbReference type="Proteomes" id="UP001596496"/>
    </source>
</evidence>
<dbReference type="InterPro" id="IPR009057">
    <property type="entry name" value="Homeodomain-like_sf"/>
</dbReference>
<accession>A0ABW2PBF7</accession>
<gene>
    <name evidence="6" type="ORF">ACFQSB_25300</name>
</gene>
<dbReference type="SUPFAM" id="SSF46689">
    <property type="entry name" value="Homeodomain-like"/>
    <property type="match status" value="1"/>
</dbReference>
<keyword evidence="7" id="KW-1185">Reference proteome</keyword>
<dbReference type="PRINTS" id="PR00455">
    <property type="entry name" value="HTHTETR"/>
</dbReference>
<dbReference type="EMBL" id="JBHTCG010000019">
    <property type="protein sequence ID" value="MFC7385550.1"/>
    <property type="molecule type" value="Genomic_DNA"/>
</dbReference>
<evidence type="ECO:0000256" key="4">
    <source>
        <dbReference type="PROSITE-ProRule" id="PRU00335"/>
    </source>
</evidence>